<evidence type="ECO:0000259" key="6">
    <source>
        <dbReference type="SMART" id="SM00645"/>
    </source>
</evidence>
<evidence type="ECO:0000256" key="2">
    <source>
        <dbReference type="ARBA" id="ARBA00022670"/>
    </source>
</evidence>
<evidence type="ECO:0000256" key="5">
    <source>
        <dbReference type="SAM" id="Phobius"/>
    </source>
</evidence>
<gene>
    <name evidence="7" type="ORF">NBR_LOCUS14245</name>
</gene>
<dbReference type="PROSITE" id="PS00139">
    <property type="entry name" value="THIOL_PROTEASE_CYS"/>
    <property type="match status" value="1"/>
</dbReference>
<dbReference type="WBParaSite" id="NBR_0001424401-mRNA-1">
    <property type="protein sequence ID" value="NBR_0001424401-mRNA-1"/>
    <property type="gene ID" value="NBR_0001424401"/>
</dbReference>
<reference evidence="7 8" key="2">
    <citation type="submission" date="2018-11" db="EMBL/GenBank/DDBJ databases">
        <authorList>
            <consortium name="Pathogen Informatics"/>
        </authorList>
    </citation>
    <scope>NUCLEOTIDE SEQUENCE [LARGE SCALE GENOMIC DNA]</scope>
</reference>
<evidence type="ECO:0000313" key="7">
    <source>
        <dbReference type="EMBL" id="VDL77834.1"/>
    </source>
</evidence>
<dbReference type="GO" id="GO:0008234">
    <property type="term" value="F:cysteine-type peptidase activity"/>
    <property type="evidence" value="ECO:0007669"/>
    <property type="project" value="UniProtKB-KW"/>
</dbReference>
<dbReference type="InterPro" id="IPR000169">
    <property type="entry name" value="Pept_cys_AS"/>
</dbReference>
<evidence type="ECO:0000313" key="9">
    <source>
        <dbReference type="WBParaSite" id="NBR_0001424401-mRNA-1"/>
    </source>
</evidence>
<feature type="transmembrane region" description="Helical" evidence="5">
    <location>
        <begin position="36"/>
        <end position="56"/>
    </location>
</feature>
<dbReference type="STRING" id="27835.A0A0N4YCH6"/>
<keyword evidence="5" id="KW-0472">Membrane</keyword>
<keyword evidence="2" id="KW-0645">Protease</keyword>
<dbReference type="SMART" id="SM00645">
    <property type="entry name" value="Pept_C1"/>
    <property type="match status" value="1"/>
</dbReference>
<feature type="domain" description="Peptidase C1A papain C-terminal" evidence="6">
    <location>
        <begin position="110"/>
        <end position="323"/>
    </location>
</feature>
<name>A0A0N4YCH6_NIPBR</name>
<comment type="similarity">
    <text evidence="1">Belongs to the peptidase C1 family.</text>
</comment>
<dbReference type="InterPro" id="IPR013128">
    <property type="entry name" value="Peptidase_C1A"/>
</dbReference>
<keyword evidence="4" id="KW-0788">Thiol protease</keyword>
<keyword evidence="5" id="KW-0812">Transmembrane</keyword>
<dbReference type="OMA" id="DLEDNAC"/>
<dbReference type="PROSITE" id="PS00639">
    <property type="entry name" value="THIOL_PROTEASE_HIS"/>
    <property type="match status" value="1"/>
</dbReference>
<dbReference type="InterPro" id="IPR038765">
    <property type="entry name" value="Papain-like_cys_pep_sf"/>
</dbReference>
<keyword evidence="3" id="KW-0378">Hydrolase</keyword>
<dbReference type="PANTHER" id="PTHR12411">
    <property type="entry name" value="CYSTEINE PROTEASE FAMILY C1-RELATED"/>
    <property type="match status" value="1"/>
</dbReference>
<dbReference type="Pfam" id="PF00112">
    <property type="entry name" value="Peptidase_C1"/>
    <property type="match status" value="1"/>
</dbReference>
<evidence type="ECO:0000256" key="1">
    <source>
        <dbReference type="ARBA" id="ARBA00008455"/>
    </source>
</evidence>
<dbReference type="PRINTS" id="PR00705">
    <property type="entry name" value="PAPAIN"/>
</dbReference>
<dbReference type="EMBL" id="UYSL01021290">
    <property type="protein sequence ID" value="VDL77834.1"/>
    <property type="molecule type" value="Genomic_DNA"/>
</dbReference>
<dbReference type="FunFam" id="3.90.70.10:FF:000103">
    <property type="entry name" value="Hypothetical LOC496748"/>
    <property type="match status" value="1"/>
</dbReference>
<dbReference type="CDD" id="cd02248">
    <property type="entry name" value="Peptidase_C1A"/>
    <property type="match status" value="1"/>
</dbReference>
<evidence type="ECO:0000256" key="3">
    <source>
        <dbReference type="ARBA" id="ARBA00022801"/>
    </source>
</evidence>
<organism evidence="9">
    <name type="scientific">Nippostrongylus brasiliensis</name>
    <name type="common">Rat hookworm</name>
    <dbReference type="NCBI Taxonomy" id="27835"/>
    <lineage>
        <taxon>Eukaryota</taxon>
        <taxon>Metazoa</taxon>
        <taxon>Ecdysozoa</taxon>
        <taxon>Nematoda</taxon>
        <taxon>Chromadorea</taxon>
        <taxon>Rhabditida</taxon>
        <taxon>Rhabditina</taxon>
        <taxon>Rhabditomorpha</taxon>
        <taxon>Strongyloidea</taxon>
        <taxon>Heligmosomidae</taxon>
        <taxon>Nippostrongylus</taxon>
    </lineage>
</organism>
<dbReference type="Proteomes" id="UP000271162">
    <property type="component" value="Unassembled WGS sequence"/>
</dbReference>
<dbReference type="GO" id="GO:0006508">
    <property type="term" value="P:proteolysis"/>
    <property type="evidence" value="ECO:0007669"/>
    <property type="project" value="UniProtKB-KW"/>
</dbReference>
<evidence type="ECO:0000313" key="8">
    <source>
        <dbReference type="Proteomes" id="UP000271162"/>
    </source>
</evidence>
<reference evidence="9" key="1">
    <citation type="submission" date="2017-02" db="UniProtKB">
        <authorList>
            <consortium name="WormBaseParasite"/>
        </authorList>
    </citation>
    <scope>IDENTIFICATION</scope>
</reference>
<dbReference type="AlphaFoldDB" id="A0A0N4YCH6"/>
<dbReference type="Gene3D" id="3.90.70.10">
    <property type="entry name" value="Cysteine proteinases"/>
    <property type="match status" value="1"/>
</dbReference>
<sequence>MTGIKVTAKKEVQIPLRSAGSEDDEPVISKGLKRQIVFRLVVATLLILSTVFYAVVMDRPHRQELQQHPFFDQAIPDRSSLLSLSFYKRLREEATFIRKDPPRLERALPPPDFFDWRARNVVSPVKAQGKCGSCWAFAATATVEAAWAIAHGEMRNLSEQTLLDCDLEDNACDGGDEDKAFRYIHRNGLAYAADLPYVAHRQNTCDISGNTTKIEVAYFLHPDEQSMIDWLVGFGPVNIGISVTPDMRPYKGGVFTPSASDCKNKVIGLHALLITGYGTSDSGEKYWIVKNSWGNTWGVENGYIYFARGINACGIEDEPIGILA</sequence>
<dbReference type="InterPro" id="IPR039417">
    <property type="entry name" value="Peptidase_C1A_papain-like"/>
</dbReference>
<protein>
    <submittedName>
        <fullName evidence="9">Cathepsin F (inferred by orthology to a S. mansoni protein)</fullName>
    </submittedName>
</protein>
<keyword evidence="5" id="KW-1133">Transmembrane helix</keyword>
<dbReference type="InterPro" id="IPR000668">
    <property type="entry name" value="Peptidase_C1A_C"/>
</dbReference>
<evidence type="ECO:0000256" key="4">
    <source>
        <dbReference type="ARBA" id="ARBA00022807"/>
    </source>
</evidence>
<keyword evidence="8" id="KW-1185">Reference proteome</keyword>
<dbReference type="SUPFAM" id="SSF54001">
    <property type="entry name" value="Cysteine proteinases"/>
    <property type="match status" value="1"/>
</dbReference>
<accession>A0A0N4YCH6</accession>
<proteinExistence type="inferred from homology"/>
<dbReference type="InterPro" id="IPR025660">
    <property type="entry name" value="Pept_his_AS"/>
</dbReference>